<dbReference type="PANTHER" id="PTHR43482">
    <property type="entry name" value="PROTEIN AST1-RELATED"/>
    <property type="match status" value="1"/>
</dbReference>
<dbReference type="Gene3D" id="3.40.50.720">
    <property type="entry name" value="NAD(P)-binding Rossmann-like Domain"/>
    <property type="match status" value="1"/>
</dbReference>
<evidence type="ECO:0000259" key="1">
    <source>
        <dbReference type="SMART" id="SM00829"/>
    </source>
</evidence>
<keyword evidence="2" id="KW-0560">Oxidoreductase</keyword>
<dbReference type="Pfam" id="PF08240">
    <property type="entry name" value="ADH_N"/>
    <property type="match status" value="1"/>
</dbReference>
<dbReference type="PANTHER" id="PTHR43482:SF1">
    <property type="entry name" value="PROTEIN AST1-RELATED"/>
    <property type="match status" value="1"/>
</dbReference>
<organism evidence="2 3">
    <name type="scientific">Lactiplantibacillus dongliensis</name>
    <dbReference type="NCBI Taxonomy" id="2559919"/>
    <lineage>
        <taxon>Bacteria</taxon>
        <taxon>Bacillati</taxon>
        <taxon>Bacillota</taxon>
        <taxon>Bacilli</taxon>
        <taxon>Lactobacillales</taxon>
        <taxon>Lactobacillaceae</taxon>
        <taxon>Lactiplantibacillus</taxon>
    </lineage>
</organism>
<feature type="domain" description="Enoyl reductase (ER)" evidence="1">
    <location>
        <begin position="12"/>
        <end position="331"/>
    </location>
</feature>
<dbReference type="InterPro" id="IPR011032">
    <property type="entry name" value="GroES-like_sf"/>
</dbReference>
<accession>A0ABW1R377</accession>
<proteinExistence type="predicted"/>
<dbReference type="GO" id="GO:0016491">
    <property type="term" value="F:oxidoreductase activity"/>
    <property type="evidence" value="ECO:0007669"/>
    <property type="project" value="UniProtKB-KW"/>
</dbReference>
<dbReference type="InterPro" id="IPR052585">
    <property type="entry name" value="Lipid_raft_assoc_Zn_ADH"/>
</dbReference>
<keyword evidence="3" id="KW-1185">Reference proteome</keyword>
<reference evidence="3" key="1">
    <citation type="journal article" date="2019" name="Int. J. Syst. Evol. Microbiol.">
        <title>The Global Catalogue of Microorganisms (GCM) 10K type strain sequencing project: providing services to taxonomists for standard genome sequencing and annotation.</title>
        <authorList>
            <consortium name="The Broad Institute Genomics Platform"/>
            <consortium name="The Broad Institute Genome Sequencing Center for Infectious Disease"/>
            <person name="Wu L."/>
            <person name="Ma J."/>
        </authorList>
    </citation>
    <scope>NUCLEOTIDE SEQUENCE [LARGE SCALE GENOMIC DNA]</scope>
    <source>
        <strain evidence="3">CCM 8932</strain>
    </source>
</reference>
<dbReference type="InterPro" id="IPR020843">
    <property type="entry name" value="ER"/>
</dbReference>
<sequence>MQAAQLMKYDKHFKLVVHDIPKPVPHDHEVLVQVKVAAVNPLEHLIGTGSVKLIQNYPMPLTMGNELAGIVTAVGSQVQQFQVGDAIYSRLPLTKIGAFAEYVAIDENAVALKPKNLDFAHSAAVALTGLTAYQGFTEELAAQPGQSVMIPGGSGSFGQLAIPIAKALGLNVMVSGNARGQANAAAMGVSQYFNYKKENYWEALAPVDYVIDTIGKRELAHELSVLKPGGRLLSLRIGPNRRFAQQHQLSAFKTLLFSMAGASFDRQAKKAGVQYHFIFVRSDGAQLAKITRIVEQANITPAIDPTEFTLEQVNEALALVATGHPQGKVLIKF</sequence>
<evidence type="ECO:0000313" key="2">
    <source>
        <dbReference type="EMBL" id="MFC6163880.1"/>
    </source>
</evidence>
<dbReference type="RefSeq" id="WP_137640141.1">
    <property type="nucleotide sequence ID" value="NZ_BJDK01000014.1"/>
</dbReference>
<dbReference type="SUPFAM" id="SSF51735">
    <property type="entry name" value="NAD(P)-binding Rossmann-fold domains"/>
    <property type="match status" value="1"/>
</dbReference>
<dbReference type="SMART" id="SM00829">
    <property type="entry name" value="PKS_ER"/>
    <property type="match status" value="1"/>
</dbReference>
<dbReference type="Gene3D" id="3.90.180.10">
    <property type="entry name" value="Medium-chain alcohol dehydrogenases, catalytic domain"/>
    <property type="match status" value="1"/>
</dbReference>
<gene>
    <name evidence="2" type="ORF">ACFP3T_04230</name>
</gene>
<comment type="caution">
    <text evidence="2">The sequence shown here is derived from an EMBL/GenBank/DDBJ whole genome shotgun (WGS) entry which is preliminary data.</text>
</comment>
<dbReference type="Proteomes" id="UP001596253">
    <property type="component" value="Unassembled WGS sequence"/>
</dbReference>
<evidence type="ECO:0000313" key="3">
    <source>
        <dbReference type="Proteomes" id="UP001596253"/>
    </source>
</evidence>
<dbReference type="SUPFAM" id="SSF50129">
    <property type="entry name" value="GroES-like"/>
    <property type="match status" value="1"/>
</dbReference>
<dbReference type="EC" id="1.-.-.-" evidence="2"/>
<protein>
    <submittedName>
        <fullName evidence="2">NADP-dependent oxidoreductase</fullName>
        <ecNumber evidence="2">1.-.-.-</ecNumber>
    </submittedName>
</protein>
<dbReference type="EMBL" id="JBHSSD010000016">
    <property type="protein sequence ID" value="MFC6163880.1"/>
    <property type="molecule type" value="Genomic_DNA"/>
</dbReference>
<dbReference type="InterPro" id="IPR036291">
    <property type="entry name" value="NAD(P)-bd_dom_sf"/>
</dbReference>
<dbReference type="CDD" id="cd05289">
    <property type="entry name" value="MDR_like_2"/>
    <property type="match status" value="1"/>
</dbReference>
<name>A0ABW1R377_9LACO</name>
<dbReference type="InterPro" id="IPR013154">
    <property type="entry name" value="ADH-like_N"/>
</dbReference>
<dbReference type="Pfam" id="PF13602">
    <property type="entry name" value="ADH_zinc_N_2"/>
    <property type="match status" value="1"/>
</dbReference>